<name>A0AAD7AT88_9AGAR</name>
<proteinExistence type="predicted"/>
<evidence type="ECO:0000313" key="2">
    <source>
        <dbReference type="Proteomes" id="UP001218218"/>
    </source>
</evidence>
<evidence type="ECO:0008006" key="3">
    <source>
        <dbReference type="Google" id="ProtNLM"/>
    </source>
</evidence>
<protein>
    <recommendedName>
        <fullName evidence="3">Reverse transcriptase zinc-binding domain-containing protein</fullName>
    </recommendedName>
</protein>
<dbReference type="AlphaFoldDB" id="A0AAD7AT88"/>
<sequence>MNPGIPLKTGSQCLFTKLISSMNNTSHIRCSIAEEFSFQPSDKAIWTSIRSTNIHRLTRNFLWKCPFWEHIPSLETLGLCEICRVTESMEHILLECDNPGQHQIWTLTEKLWRLRFPSRPKLNWGLIPGCGLARFKSPFTHRLFETYSQHSSTEIHNRWVSLINTALKQDILLTDRIRFGSLAIKKELILHTWSGTLLDEESLPDDWVKSKGVLVGIRPTTLKDGVG</sequence>
<comment type="caution">
    <text evidence="1">The sequence shown here is derived from an EMBL/GenBank/DDBJ whole genome shotgun (WGS) entry which is preliminary data.</text>
</comment>
<organism evidence="1 2">
    <name type="scientific">Mycena albidolilacea</name>
    <dbReference type="NCBI Taxonomy" id="1033008"/>
    <lineage>
        <taxon>Eukaryota</taxon>
        <taxon>Fungi</taxon>
        <taxon>Dikarya</taxon>
        <taxon>Basidiomycota</taxon>
        <taxon>Agaricomycotina</taxon>
        <taxon>Agaricomycetes</taxon>
        <taxon>Agaricomycetidae</taxon>
        <taxon>Agaricales</taxon>
        <taxon>Marasmiineae</taxon>
        <taxon>Mycenaceae</taxon>
        <taxon>Mycena</taxon>
    </lineage>
</organism>
<keyword evidence="2" id="KW-1185">Reference proteome</keyword>
<reference evidence="1" key="1">
    <citation type="submission" date="2023-03" db="EMBL/GenBank/DDBJ databases">
        <title>Massive genome expansion in bonnet fungi (Mycena s.s.) driven by repeated elements and novel gene families across ecological guilds.</title>
        <authorList>
            <consortium name="Lawrence Berkeley National Laboratory"/>
            <person name="Harder C.B."/>
            <person name="Miyauchi S."/>
            <person name="Viragh M."/>
            <person name="Kuo A."/>
            <person name="Thoen E."/>
            <person name="Andreopoulos B."/>
            <person name="Lu D."/>
            <person name="Skrede I."/>
            <person name="Drula E."/>
            <person name="Henrissat B."/>
            <person name="Morin E."/>
            <person name="Kohler A."/>
            <person name="Barry K."/>
            <person name="LaButti K."/>
            <person name="Morin E."/>
            <person name="Salamov A."/>
            <person name="Lipzen A."/>
            <person name="Mereny Z."/>
            <person name="Hegedus B."/>
            <person name="Baldrian P."/>
            <person name="Stursova M."/>
            <person name="Weitz H."/>
            <person name="Taylor A."/>
            <person name="Grigoriev I.V."/>
            <person name="Nagy L.G."/>
            <person name="Martin F."/>
            <person name="Kauserud H."/>
        </authorList>
    </citation>
    <scope>NUCLEOTIDE SEQUENCE</scope>
    <source>
        <strain evidence="1">CBHHK002</strain>
    </source>
</reference>
<dbReference type="Proteomes" id="UP001218218">
    <property type="component" value="Unassembled WGS sequence"/>
</dbReference>
<dbReference type="EMBL" id="JARIHO010000001">
    <property type="protein sequence ID" value="KAJ7367692.1"/>
    <property type="molecule type" value="Genomic_DNA"/>
</dbReference>
<gene>
    <name evidence="1" type="ORF">DFH08DRAFT_908835</name>
</gene>
<evidence type="ECO:0000313" key="1">
    <source>
        <dbReference type="EMBL" id="KAJ7367692.1"/>
    </source>
</evidence>
<accession>A0AAD7AT88</accession>